<feature type="signal peptide" evidence="1">
    <location>
        <begin position="1"/>
        <end position="30"/>
    </location>
</feature>
<feature type="chain" id="PRO_5046015780" evidence="1">
    <location>
        <begin position="31"/>
        <end position="253"/>
    </location>
</feature>
<organism evidence="2 3">
    <name type="scientific">Deinococcus aquaticus</name>
    <dbReference type="NCBI Taxonomy" id="328692"/>
    <lineage>
        <taxon>Bacteria</taxon>
        <taxon>Thermotogati</taxon>
        <taxon>Deinococcota</taxon>
        <taxon>Deinococci</taxon>
        <taxon>Deinococcales</taxon>
        <taxon>Deinococcaceae</taxon>
        <taxon>Deinococcus</taxon>
    </lineage>
</organism>
<protein>
    <submittedName>
        <fullName evidence="2">Uncharacterized protein</fullName>
    </submittedName>
</protein>
<dbReference type="RefSeq" id="WP_273987622.1">
    <property type="nucleotide sequence ID" value="NZ_BAABQT010000002.1"/>
</dbReference>
<accession>A0ABY7UXT4</accession>
<evidence type="ECO:0000313" key="2">
    <source>
        <dbReference type="EMBL" id="WDA57690.1"/>
    </source>
</evidence>
<evidence type="ECO:0000256" key="1">
    <source>
        <dbReference type="SAM" id="SignalP"/>
    </source>
</evidence>
<reference evidence="2 3" key="1">
    <citation type="submission" date="2022-12" db="EMBL/GenBank/DDBJ databases">
        <title>Genome Sequence of Deinococcus aquaticus Type Strain PB314.</title>
        <authorList>
            <person name="Albert C."/>
            <person name="Hill J."/>
            <person name="Boren L."/>
            <person name="Scholz-Ng S."/>
            <person name="Fatema N."/>
            <person name="Grosso R."/>
            <person name="Soboslay E."/>
            <person name="Tuohy J."/>
        </authorList>
    </citation>
    <scope>NUCLEOTIDE SEQUENCE [LARGE SCALE GENOMIC DNA]</scope>
    <source>
        <strain evidence="2 3">PB-314</strain>
    </source>
</reference>
<evidence type="ECO:0000313" key="3">
    <source>
        <dbReference type="Proteomes" id="UP001217044"/>
    </source>
</evidence>
<name>A0ABY7UXT4_9DEIO</name>
<sequence>MVSRASRFGRLRSLVVLLSLPGWVAGCAPAALEELPAAAAFRAAFSEQGVAWVSAGRACVARAPSFRAECPRLPAVVDVGWNGGDAWAAVPDLGVIVTLDRAARTVPVGQAAALSGAQVYRQDGSAVSYAGTPTAVRSLTGFPSSAVTGGDGREYALVDGAVRRVSDGATLSRGAAFLSVTLDGAVGSAAPQVGTPWGTYRLTGQQLERVDAAGRVVTGVAHGPGRVGRVGAQIVTVSGSGAVRTFSADLGGP</sequence>
<keyword evidence="3" id="KW-1185">Reference proteome</keyword>
<dbReference type="PROSITE" id="PS51257">
    <property type="entry name" value="PROKAR_LIPOPROTEIN"/>
    <property type="match status" value="1"/>
</dbReference>
<gene>
    <name evidence="2" type="ORF">M8445_09990</name>
</gene>
<dbReference type="Proteomes" id="UP001217044">
    <property type="component" value="Chromosome"/>
</dbReference>
<dbReference type="EMBL" id="CP115165">
    <property type="protein sequence ID" value="WDA57690.1"/>
    <property type="molecule type" value="Genomic_DNA"/>
</dbReference>
<keyword evidence="1" id="KW-0732">Signal</keyword>
<proteinExistence type="predicted"/>